<organism evidence="1 3">
    <name type="scientific">Micromonospora peucetia</name>
    <dbReference type="NCBI Taxonomy" id="47871"/>
    <lineage>
        <taxon>Bacteria</taxon>
        <taxon>Bacillati</taxon>
        <taxon>Actinomycetota</taxon>
        <taxon>Actinomycetes</taxon>
        <taxon>Micromonosporales</taxon>
        <taxon>Micromonosporaceae</taxon>
        <taxon>Micromonospora</taxon>
    </lineage>
</organism>
<keyword evidence="4" id="KW-1185">Reference proteome</keyword>
<gene>
    <name evidence="1" type="ORF">GA0070608_2997</name>
    <name evidence="2" type="ORF">OIE14_18380</name>
</gene>
<dbReference type="Gene3D" id="3.30.530.20">
    <property type="match status" value="1"/>
</dbReference>
<dbReference type="AlphaFoldDB" id="A0A1C6VEA6"/>
<dbReference type="EMBL" id="FMIC01000002">
    <property type="protein sequence ID" value="SCL64699.1"/>
    <property type="molecule type" value="Genomic_DNA"/>
</dbReference>
<dbReference type="STRING" id="47871.GA0070608_2997"/>
<reference evidence="1 3" key="1">
    <citation type="submission" date="2016-06" db="EMBL/GenBank/DDBJ databases">
        <authorList>
            <person name="Kjaerup R.B."/>
            <person name="Dalgaard T.S."/>
            <person name="Juul-Madsen H.R."/>
        </authorList>
    </citation>
    <scope>NUCLEOTIDE SEQUENCE [LARGE SCALE GENOMIC DNA]</scope>
    <source>
        <strain evidence="1 3">DSM 43363</strain>
    </source>
</reference>
<protein>
    <submittedName>
        <fullName evidence="1">Polyketide cyclase / dehydrase and lipid transport</fullName>
    </submittedName>
</protein>
<dbReference type="Proteomes" id="UP001334804">
    <property type="component" value="Chromosome"/>
</dbReference>
<accession>A0A1C6VEA6</accession>
<dbReference type="RefSeq" id="WP_176733726.1">
    <property type="nucleotide sequence ID" value="NZ_CP109071.1"/>
</dbReference>
<name>A0A1C6VEA6_9ACTN</name>
<proteinExistence type="predicted"/>
<evidence type="ECO:0000313" key="4">
    <source>
        <dbReference type="Proteomes" id="UP001334804"/>
    </source>
</evidence>
<dbReference type="Proteomes" id="UP000199343">
    <property type="component" value="Unassembled WGS sequence"/>
</dbReference>
<dbReference type="EMBL" id="CP109071">
    <property type="protein sequence ID" value="WSA30177.1"/>
    <property type="molecule type" value="Genomic_DNA"/>
</dbReference>
<evidence type="ECO:0000313" key="3">
    <source>
        <dbReference type="Proteomes" id="UP000199343"/>
    </source>
</evidence>
<reference evidence="2 4" key="2">
    <citation type="submission" date="2022-10" db="EMBL/GenBank/DDBJ databases">
        <title>The complete genomes of actinobacterial strains from the NBC collection.</title>
        <authorList>
            <person name="Joergensen T.S."/>
            <person name="Alvarez Arevalo M."/>
            <person name="Sterndorff E.B."/>
            <person name="Faurdal D."/>
            <person name="Vuksanovic O."/>
            <person name="Mourched A.-S."/>
            <person name="Charusanti P."/>
            <person name="Shaw S."/>
            <person name="Blin K."/>
            <person name="Weber T."/>
        </authorList>
    </citation>
    <scope>NUCLEOTIDE SEQUENCE [LARGE SCALE GENOMIC DNA]</scope>
    <source>
        <strain evidence="2 4">NBC 01809</strain>
    </source>
</reference>
<evidence type="ECO:0000313" key="2">
    <source>
        <dbReference type="EMBL" id="WSA30177.1"/>
    </source>
</evidence>
<evidence type="ECO:0000313" key="1">
    <source>
        <dbReference type="EMBL" id="SCL64699.1"/>
    </source>
</evidence>
<sequence>MVRNIHERQLAAPCAAVGALIDSLATPEDRLWPREQWPAMRFDRPLDVGARGGHGPIGYTVVAYQPGTRIRFEFSAPAGFHGYHEYEVLPDTDERCLLRHSLVMTTRWPAWLSWPVVYRPLHDALIEDSLDTAARHLGVAVPTPNRWTPWVRLLRSLVRRRRP</sequence>
<dbReference type="SUPFAM" id="SSF55961">
    <property type="entry name" value="Bet v1-like"/>
    <property type="match status" value="1"/>
</dbReference>
<dbReference type="InterPro" id="IPR023393">
    <property type="entry name" value="START-like_dom_sf"/>
</dbReference>